<dbReference type="InterPro" id="IPR008138">
    <property type="entry name" value="SapB_2"/>
</dbReference>
<dbReference type="SMART" id="SM00162">
    <property type="entry name" value="SAPA"/>
    <property type="match status" value="2"/>
</dbReference>
<evidence type="ECO:0000256" key="3">
    <source>
        <dbReference type="ARBA" id="ARBA00022525"/>
    </source>
</evidence>
<dbReference type="GO" id="GO:0019216">
    <property type="term" value="P:regulation of lipid metabolic process"/>
    <property type="evidence" value="ECO:0007669"/>
    <property type="project" value="TreeGrafter"/>
</dbReference>
<dbReference type="Pfam" id="PF02199">
    <property type="entry name" value="SapA"/>
    <property type="match status" value="2"/>
</dbReference>
<reference evidence="15" key="2">
    <citation type="submission" date="2025-09" db="UniProtKB">
        <authorList>
            <consortium name="Ensembl"/>
        </authorList>
    </citation>
    <scope>IDENTIFICATION</scope>
</reference>
<dbReference type="GO" id="GO:0006665">
    <property type="term" value="P:sphingolipid metabolic process"/>
    <property type="evidence" value="ECO:0007669"/>
    <property type="project" value="InterPro"/>
</dbReference>
<reference evidence="15" key="1">
    <citation type="submission" date="2025-08" db="UniProtKB">
        <authorList>
            <consortium name="Ensembl"/>
        </authorList>
    </citation>
    <scope>IDENTIFICATION</scope>
</reference>
<keyword evidence="8" id="KW-0458">Lysosome</keyword>
<keyword evidence="3" id="KW-0964">Secreted</keyword>
<evidence type="ECO:0000256" key="9">
    <source>
        <dbReference type="ARBA" id="ARBA00037150"/>
    </source>
</evidence>
<dbReference type="SMART" id="SM00741">
    <property type="entry name" value="SapB"/>
    <property type="match status" value="1"/>
</dbReference>
<comment type="subcellular location">
    <subcellularLocation>
        <location evidence="1">Lysosome</location>
    </subcellularLocation>
    <subcellularLocation>
        <location evidence="2">Secreted</location>
    </subcellularLocation>
</comment>
<organism evidence="15 16">
    <name type="scientific">Crocodylus porosus</name>
    <name type="common">Saltwater crocodile</name>
    <name type="synonym">Estuarine crocodile</name>
    <dbReference type="NCBI Taxonomy" id="8502"/>
    <lineage>
        <taxon>Eukaryota</taxon>
        <taxon>Metazoa</taxon>
        <taxon>Chordata</taxon>
        <taxon>Craniata</taxon>
        <taxon>Vertebrata</taxon>
        <taxon>Euteleostomi</taxon>
        <taxon>Archelosauria</taxon>
        <taxon>Archosauria</taxon>
        <taxon>Crocodylia</taxon>
        <taxon>Longirostres</taxon>
        <taxon>Crocodylidae</taxon>
        <taxon>Crocodylus</taxon>
    </lineage>
</organism>
<dbReference type="PROSITE" id="PS50015">
    <property type="entry name" value="SAP_B"/>
    <property type="match status" value="1"/>
</dbReference>
<evidence type="ECO:0000313" key="15">
    <source>
        <dbReference type="Ensembl" id="ENSCPRP00005009492.1"/>
    </source>
</evidence>
<evidence type="ECO:0000256" key="8">
    <source>
        <dbReference type="ARBA" id="ARBA00023228"/>
    </source>
</evidence>
<dbReference type="GO" id="GO:0005576">
    <property type="term" value="C:extracellular region"/>
    <property type="evidence" value="ECO:0007669"/>
    <property type="project" value="UniProtKB-SubCell"/>
</dbReference>
<dbReference type="Pfam" id="PF03489">
    <property type="entry name" value="SapB_2"/>
    <property type="match status" value="1"/>
</dbReference>
<dbReference type="GO" id="GO:0007193">
    <property type="term" value="P:adenylate cyclase-inhibiting G protein-coupled receptor signaling pathway"/>
    <property type="evidence" value="ECO:0007669"/>
    <property type="project" value="TreeGrafter"/>
</dbReference>
<protein>
    <recommendedName>
        <fullName evidence="12">Prosaposin</fullName>
    </recommendedName>
</protein>
<keyword evidence="6" id="KW-1015">Disulfide bond</keyword>
<dbReference type="Pfam" id="PF05184">
    <property type="entry name" value="SapB_1"/>
    <property type="match status" value="1"/>
</dbReference>
<dbReference type="GeneTree" id="ENSGT00940000156695"/>
<dbReference type="Proteomes" id="UP000594220">
    <property type="component" value="Unplaced"/>
</dbReference>
<name>A0A7M4EGI1_CROPO</name>
<evidence type="ECO:0000256" key="1">
    <source>
        <dbReference type="ARBA" id="ARBA00004371"/>
    </source>
</evidence>
<evidence type="ECO:0000256" key="12">
    <source>
        <dbReference type="ARBA" id="ARBA00040265"/>
    </source>
</evidence>
<proteinExistence type="predicted"/>
<evidence type="ECO:0000259" key="14">
    <source>
        <dbReference type="PROSITE" id="PS51110"/>
    </source>
</evidence>
<dbReference type="GO" id="GO:0005764">
    <property type="term" value="C:lysosome"/>
    <property type="evidence" value="ECO:0007669"/>
    <property type="project" value="InterPro"/>
</dbReference>
<accession>A0A7M4EGI1</accession>
<feature type="domain" description="Saposin A-type" evidence="14">
    <location>
        <begin position="229"/>
        <end position="265"/>
    </location>
</feature>
<comment type="function">
    <text evidence="9">Saposin-A and saposin-C stimulate the hydrolysis of glucosylceramide by beta-glucosylceramidase (EC 3.2.1.45) and galactosylceramide by beta-galactosylceramidase (EC 3.2.1.46). Saposin-C apparently acts by combining with the enzyme and acidic lipid to form an activated complex, rather than by solubilizing the substrate.</text>
</comment>
<evidence type="ECO:0000259" key="13">
    <source>
        <dbReference type="PROSITE" id="PS50015"/>
    </source>
</evidence>
<evidence type="ECO:0000256" key="11">
    <source>
        <dbReference type="ARBA" id="ARBA00037606"/>
    </source>
</evidence>
<comment type="function">
    <text evidence="11">Saposin-B stimulates the hydrolysis of galacto-cerebroside sulfate by arylsulfatase A (EC 3.1.6.8), GM1 gangliosides by beta-galactosidase (EC 3.2.1.23) and globotriaosylceramide by alpha-galactosidase A (EC 3.2.1.22). Saposin-B forms a solubilizing complex with the substrates of the sphingolipid hydrolases.</text>
</comment>
<keyword evidence="4" id="KW-0732">Signal</keyword>
<dbReference type="Ensembl" id="ENSCPRT00005011166.1">
    <property type="protein sequence ID" value="ENSCPRP00005009492.1"/>
    <property type="gene ID" value="ENSCPRG00005006739.1"/>
</dbReference>
<sequence length="265" mass="29870">MKSLKVGVFLKQLNSLEYENVFKFSIFLLPSQFLFPVSSPVSWQKDCAGGPESWCQDLQTAVECGAVELCQQTVWKQQPMVSKSIRCNVCKILVSLTGRILQDNCTEVSSLTIPAAFRAIGTENLDSSSTLSPRRISCLTFVHVNADQFCHVCQIVISYIDDELLKNETLIEIGDMLSKGCQVLPDVLMEKCDELVDQYEPGAVRLLVQMMDPNFVCTKIRVCRASEEDLIGADRCVWGPSYWCKNMETAVECHAVEHCKRHIWD</sequence>
<dbReference type="FunFam" id="1.10.225.10:FF:000002">
    <property type="entry name" value="prosaposin isoform X2"/>
    <property type="match status" value="1"/>
</dbReference>
<dbReference type="InterPro" id="IPR011001">
    <property type="entry name" value="Saposin-like"/>
</dbReference>
<evidence type="ECO:0000256" key="10">
    <source>
        <dbReference type="ARBA" id="ARBA00037231"/>
    </source>
</evidence>
<feature type="domain" description="Saposin B-type" evidence="13">
    <location>
        <begin position="146"/>
        <end position="227"/>
    </location>
</feature>
<dbReference type="PANTHER" id="PTHR11480:SF36">
    <property type="entry name" value="PROSAPOSIN"/>
    <property type="match status" value="1"/>
</dbReference>
<keyword evidence="5" id="KW-0677">Repeat</keyword>
<feature type="domain" description="Saposin A-type" evidence="14">
    <location>
        <begin position="40"/>
        <end position="80"/>
    </location>
</feature>
<evidence type="ECO:0000256" key="4">
    <source>
        <dbReference type="ARBA" id="ARBA00022729"/>
    </source>
</evidence>
<comment type="function">
    <text evidence="10">Saposin-D is a specific sphingomyelin phosphodiesterase activator (EC 3.1.4.12).</text>
</comment>
<keyword evidence="7" id="KW-0325">Glycoprotein</keyword>
<dbReference type="PRINTS" id="PR01797">
    <property type="entry name" value="SAPOSIN"/>
</dbReference>
<dbReference type="Gene3D" id="1.10.225.10">
    <property type="entry name" value="Saposin-like"/>
    <property type="match status" value="1"/>
</dbReference>
<dbReference type="InterPro" id="IPR051428">
    <property type="entry name" value="Sphingo_Act-Surfact_Prot"/>
</dbReference>
<dbReference type="GO" id="GO:0016020">
    <property type="term" value="C:membrane"/>
    <property type="evidence" value="ECO:0007669"/>
    <property type="project" value="GOC"/>
</dbReference>
<dbReference type="InterPro" id="IPR003119">
    <property type="entry name" value="SAP_A"/>
</dbReference>
<dbReference type="SUPFAM" id="SSF47862">
    <property type="entry name" value="Saposin"/>
    <property type="match status" value="1"/>
</dbReference>
<dbReference type="InterPro" id="IPR008139">
    <property type="entry name" value="SaposinB_dom"/>
</dbReference>
<dbReference type="InterPro" id="IPR007856">
    <property type="entry name" value="SapB_1"/>
</dbReference>
<dbReference type="OMA" id="WGHARAD"/>
<evidence type="ECO:0000256" key="5">
    <source>
        <dbReference type="ARBA" id="ARBA00022737"/>
    </source>
</evidence>
<dbReference type="PROSITE" id="PS51110">
    <property type="entry name" value="SAP_A"/>
    <property type="match status" value="2"/>
</dbReference>
<dbReference type="PANTHER" id="PTHR11480">
    <property type="entry name" value="SAPOSIN-RELATED"/>
    <property type="match status" value="1"/>
</dbReference>
<dbReference type="InterPro" id="IPR008373">
    <property type="entry name" value="Saposin"/>
</dbReference>
<evidence type="ECO:0000256" key="6">
    <source>
        <dbReference type="ARBA" id="ARBA00023157"/>
    </source>
</evidence>
<evidence type="ECO:0000313" key="16">
    <source>
        <dbReference type="Proteomes" id="UP000594220"/>
    </source>
</evidence>
<keyword evidence="16" id="KW-1185">Reference proteome</keyword>
<evidence type="ECO:0000256" key="2">
    <source>
        <dbReference type="ARBA" id="ARBA00004613"/>
    </source>
</evidence>
<evidence type="ECO:0000256" key="7">
    <source>
        <dbReference type="ARBA" id="ARBA00023180"/>
    </source>
</evidence>
<dbReference type="AlphaFoldDB" id="A0A7M4EGI1"/>